<dbReference type="STRING" id="7574.A0A1S3J395"/>
<evidence type="ECO:0000259" key="11">
    <source>
        <dbReference type="PROSITE" id="PS51845"/>
    </source>
</evidence>
<dbReference type="RefSeq" id="XP_013404746.1">
    <property type="nucleotide sequence ID" value="XM_013549292.1"/>
</dbReference>
<feature type="binding site" evidence="8">
    <location>
        <position position="255"/>
    </location>
    <ligand>
        <name>Zn(2+)</name>
        <dbReference type="ChEBI" id="CHEBI:29105"/>
        <label>1</label>
    </ligand>
</feature>
<evidence type="ECO:0000313" key="13">
    <source>
        <dbReference type="RefSeq" id="XP_013404746.1"/>
    </source>
</evidence>
<dbReference type="GO" id="GO:0004115">
    <property type="term" value="F:3',5'-cyclic-AMP phosphodiesterase activity"/>
    <property type="evidence" value="ECO:0007669"/>
    <property type="project" value="UniProtKB-EC"/>
</dbReference>
<feature type="binding site" evidence="7">
    <location>
        <position position="415"/>
    </location>
    <ligand>
        <name>AMP</name>
        <dbReference type="ChEBI" id="CHEBI:456215"/>
    </ligand>
</feature>
<feature type="region of interest" description="Disordered" evidence="10">
    <location>
        <begin position="495"/>
        <end position="514"/>
    </location>
</feature>
<evidence type="ECO:0000256" key="7">
    <source>
        <dbReference type="PIRSR" id="PIRSR623088-2"/>
    </source>
</evidence>
<feature type="binding site" evidence="8">
    <location>
        <position position="255"/>
    </location>
    <ligand>
        <name>Zn(2+)</name>
        <dbReference type="ChEBI" id="CHEBI:29105"/>
        <label>2</label>
    </ligand>
</feature>
<feature type="region of interest" description="Disordered" evidence="10">
    <location>
        <begin position="464"/>
        <end position="483"/>
    </location>
</feature>
<dbReference type="KEGG" id="lak:106169704"/>
<feature type="binding site" evidence="7">
    <location>
        <begin position="214"/>
        <end position="218"/>
    </location>
    <ligand>
        <name>AMP</name>
        <dbReference type="ChEBI" id="CHEBI:456215"/>
    </ligand>
</feature>
<dbReference type="PANTHER" id="PTHR11347">
    <property type="entry name" value="CYCLIC NUCLEOTIDE PHOSPHODIESTERASE"/>
    <property type="match status" value="1"/>
</dbReference>
<feature type="binding site" evidence="8">
    <location>
        <position position="364"/>
    </location>
    <ligand>
        <name>Zn(2+)</name>
        <dbReference type="ChEBI" id="CHEBI:29105"/>
        <label>1</label>
    </ligand>
</feature>
<dbReference type="EC" id="3.1.4.-" evidence="9"/>
<dbReference type="GeneID" id="106169704"/>
<feature type="domain" description="PDEase" evidence="11">
    <location>
        <begin position="130"/>
        <end position="460"/>
    </location>
</feature>
<dbReference type="GO" id="GO:0007165">
    <property type="term" value="P:signal transduction"/>
    <property type="evidence" value="ECO:0007669"/>
    <property type="project" value="InterPro"/>
</dbReference>
<evidence type="ECO:0000256" key="6">
    <source>
        <dbReference type="PIRSR" id="PIRSR623088-1"/>
    </source>
</evidence>
<keyword evidence="3 8" id="KW-0479">Metal-binding</keyword>
<evidence type="ECO:0000313" key="12">
    <source>
        <dbReference type="Proteomes" id="UP000085678"/>
    </source>
</evidence>
<feature type="compositionally biased region" description="Acidic residues" evidence="10">
    <location>
        <begin position="505"/>
        <end position="514"/>
    </location>
</feature>
<evidence type="ECO:0000256" key="10">
    <source>
        <dbReference type="SAM" id="MobiDB-lite"/>
    </source>
</evidence>
<comment type="catalytic activity">
    <reaction evidence="1">
        <text>3',5'-cyclic AMP + H2O = AMP + H(+)</text>
        <dbReference type="Rhea" id="RHEA:25277"/>
        <dbReference type="ChEBI" id="CHEBI:15377"/>
        <dbReference type="ChEBI" id="CHEBI:15378"/>
        <dbReference type="ChEBI" id="CHEBI:58165"/>
        <dbReference type="ChEBI" id="CHEBI:456215"/>
        <dbReference type="EC" id="3.1.4.53"/>
    </reaction>
</comment>
<comment type="similarity">
    <text evidence="5">Belongs to the cyclic nucleotide phosphodiesterase family. PDE7 subfamily.</text>
</comment>
<dbReference type="FunFam" id="1.10.1300.10:FF:000004">
    <property type="entry name" value="Phosphodiesterase"/>
    <property type="match status" value="1"/>
</dbReference>
<dbReference type="CDD" id="cd00077">
    <property type="entry name" value="HDc"/>
    <property type="match status" value="1"/>
</dbReference>
<evidence type="ECO:0000256" key="3">
    <source>
        <dbReference type="ARBA" id="ARBA00022723"/>
    </source>
</evidence>
<dbReference type="PROSITE" id="PS00126">
    <property type="entry name" value="PDEASE_I_1"/>
    <property type="match status" value="1"/>
</dbReference>
<dbReference type="InParanoid" id="A0A1S3J395"/>
<dbReference type="SUPFAM" id="SSF109604">
    <property type="entry name" value="HD-domain/PDEase-like"/>
    <property type="match status" value="1"/>
</dbReference>
<evidence type="ECO:0000256" key="9">
    <source>
        <dbReference type="RuleBase" id="RU363067"/>
    </source>
</evidence>
<evidence type="ECO:0000256" key="2">
    <source>
        <dbReference type="ARBA" id="ARBA00004703"/>
    </source>
</evidence>
<organism evidence="12 13">
    <name type="scientific">Lingula anatina</name>
    <name type="common">Brachiopod</name>
    <name type="synonym">Lingula unguis</name>
    <dbReference type="NCBI Taxonomy" id="7574"/>
    <lineage>
        <taxon>Eukaryota</taxon>
        <taxon>Metazoa</taxon>
        <taxon>Spiralia</taxon>
        <taxon>Lophotrochozoa</taxon>
        <taxon>Brachiopoda</taxon>
        <taxon>Linguliformea</taxon>
        <taxon>Lingulata</taxon>
        <taxon>Lingulida</taxon>
        <taxon>Linguloidea</taxon>
        <taxon>Lingulidae</taxon>
        <taxon>Lingula</taxon>
    </lineage>
</organism>
<dbReference type="InterPro" id="IPR036971">
    <property type="entry name" value="PDEase_catalytic_dom_sf"/>
</dbReference>
<feature type="binding site" evidence="8">
    <location>
        <position position="218"/>
    </location>
    <ligand>
        <name>Zn(2+)</name>
        <dbReference type="ChEBI" id="CHEBI:29105"/>
        <label>1</label>
    </ligand>
</feature>
<comment type="cofactor">
    <cofactor evidence="9">
        <name>a divalent metal cation</name>
        <dbReference type="ChEBI" id="CHEBI:60240"/>
    </cofactor>
    <text evidence="9">Binds 2 divalent metal cations per subunit. Site 1 may preferentially bind zinc ions, while site 2 has a preference for magnesium and/or manganese ions.</text>
</comment>
<evidence type="ECO:0000256" key="5">
    <source>
        <dbReference type="ARBA" id="ARBA00061458"/>
    </source>
</evidence>
<dbReference type="InterPro" id="IPR003607">
    <property type="entry name" value="HD/PDEase_dom"/>
</dbReference>
<gene>
    <name evidence="13" type="primary">LOC106169704</name>
</gene>
<evidence type="ECO:0000256" key="4">
    <source>
        <dbReference type="ARBA" id="ARBA00022801"/>
    </source>
</evidence>
<evidence type="ECO:0000256" key="8">
    <source>
        <dbReference type="PIRSR" id="PIRSR623088-3"/>
    </source>
</evidence>
<dbReference type="InterPro" id="IPR023174">
    <property type="entry name" value="PDEase_CS"/>
</dbReference>
<dbReference type="OrthoDB" id="189220at2759"/>
<comment type="pathway">
    <text evidence="2">Purine metabolism; 3',5'-cyclic AMP degradation; AMP from 3',5'-cyclic AMP: step 1/1.</text>
</comment>
<keyword evidence="12" id="KW-1185">Reference proteome</keyword>
<dbReference type="PRINTS" id="PR00387">
    <property type="entry name" value="PDIESTERASE1"/>
</dbReference>
<dbReference type="PROSITE" id="PS51845">
    <property type="entry name" value="PDEASE_I_2"/>
    <property type="match status" value="1"/>
</dbReference>
<dbReference type="InterPro" id="IPR002073">
    <property type="entry name" value="PDEase_catalytic_dom"/>
</dbReference>
<accession>A0A1S3J395</accession>
<dbReference type="Proteomes" id="UP000085678">
    <property type="component" value="Unplaced"/>
</dbReference>
<feature type="binding site" evidence="7">
    <location>
        <position position="255"/>
    </location>
    <ligand>
        <name>AMP</name>
        <dbReference type="ChEBI" id="CHEBI:456215"/>
    </ligand>
</feature>
<proteinExistence type="inferred from homology"/>
<keyword evidence="4 9" id="KW-0378">Hydrolase</keyword>
<feature type="active site" description="Proton donor" evidence="6">
    <location>
        <position position="214"/>
    </location>
</feature>
<feature type="compositionally biased region" description="Polar residues" evidence="10">
    <location>
        <begin position="469"/>
        <end position="483"/>
    </location>
</feature>
<feature type="binding site" evidence="8">
    <location>
        <position position="254"/>
    </location>
    <ligand>
        <name>Zn(2+)</name>
        <dbReference type="ChEBI" id="CHEBI:29105"/>
        <label>1</label>
    </ligand>
</feature>
<reference evidence="13" key="1">
    <citation type="submission" date="2025-08" db="UniProtKB">
        <authorList>
            <consortium name="RefSeq"/>
        </authorList>
    </citation>
    <scope>IDENTIFICATION</scope>
    <source>
        <tissue evidence="13">Gonads</tissue>
    </source>
</reference>
<feature type="binding site" evidence="7">
    <location>
        <position position="364"/>
    </location>
    <ligand>
        <name>AMP</name>
        <dbReference type="ChEBI" id="CHEBI:456215"/>
    </ligand>
</feature>
<evidence type="ECO:0000256" key="1">
    <source>
        <dbReference type="ARBA" id="ARBA00000621"/>
    </source>
</evidence>
<dbReference type="OMA" id="LETMHEP"/>
<protein>
    <recommendedName>
        <fullName evidence="9">Phosphodiesterase</fullName>
        <ecNumber evidence="9">3.1.4.-</ecNumber>
    </recommendedName>
</protein>
<name>A0A1S3J395_LINAN</name>
<dbReference type="AlphaFoldDB" id="A0A1S3J395"/>
<feature type="region of interest" description="Disordered" evidence="10">
    <location>
        <begin position="75"/>
        <end position="94"/>
    </location>
</feature>
<feature type="region of interest" description="Disordered" evidence="10">
    <location>
        <begin position="724"/>
        <end position="744"/>
    </location>
</feature>
<dbReference type="GO" id="GO:0046872">
    <property type="term" value="F:metal ion binding"/>
    <property type="evidence" value="ECO:0007669"/>
    <property type="project" value="UniProtKB-KW"/>
</dbReference>
<sequence length="744" mass="84088">MDICPGKGLENQPYLPPDQPIPDSALARRGAISFCSSNSYYTQPRFERRGGISFERTDQNALYVRMLGDVKVQMGIGEDHTSPQNKRRRSSDPDFQILDNLDGKTYRSRCSLRFLTLHKGPHKRRSILRVSKETASILDHYYNGPAKCLLHRITDWNFNIFSLDSLTSGRALYSVAFHLFHKYKLIQCFHLDVVKVMRCLSLIEDGYHSSNPYHNAVHAADVTQAMNCFLVEQKIAYCYSQLEILVGLLAAMCHDVDHPGVNQSFLIATSNHLASLYQNTSVLENHHWRTTVGILHESGMLSHLNARQWHFCVRQLKSLILATDITRQQEFLSKFKKHNDHGDLQLDKEEHRHFVMQIALKCADISNPCRPLDISRKWSQSVCEEFFKQGDCERDLQLPVTPVCDRNSTTVAKIQIGFMDFVVGPLFSEWQRFIPSNLSKQLLNNINLNRSYWLETMHEPEADLEEGTVSKSSDPSPAQSPVDNISFTFDAIDAEGDTDSKYGDEADDDDDDDELPMLLMPAEIQSLLGARRHSMPPALPRRDVFKLQMRRESYPICTSLNRRGSLPKTVYQSTSWDQLSQKLSKTSNGTRALSLDTLTSRPKISVLSALMDTVSITHQQFSNSDPQSLSTGTIPVAPTASKRLWSLPHCAVDSLECSLLPTFHSSSHHHHHSSHSDSQAKLHASGHFEAAELKDAHIFIPPFTSTQSNICQVEEPAMQVLEKSRELSKVEEDAPAEPGIVHSL</sequence>
<dbReference type="Pfam" id="PF00233">
    <property type="entry name" value="PDEase_I"/>
    <property type="match status" value="1"/>
</dbReference>
<dbReference type="SMART" id="SM00471">
    <property type="entry name" value="HDc"/>
    <property type="match status" value="1"/>
</dbReference>
<dbReference type="Gene3D" id="1.10.1300.10">
    <property type="entry name" value="3'5'-cyclic nucleotide phosphodiesterase, catalytic domain"/>
    <property type="match status" value="1"/>
</dbReference>
<dbReference type="InterPro" id="IPR023088">
    <property type="entry name" value="PDEase"/>
</dbReference>